<feature type="transmembrane region" description="Helical" evidence="1">
    <location>
        <begin position="54"/>
        <end position="73"/>
    </location>
</feature>
<evidence type="ECO:0000313" key="2">
    <source>
        <dbReference type="EMBL" id="MDH0827521.1"/>
    </source>
</evidence>
<dbReference type="RefSeq" id="WP_279679235.1">
    <property type="nucleotide sequence ID" value="NZ_JAOCCL010000043.1"/>
</dbReference>
<protein>
    <submittedName>
        <fullName evidence="2">Uncharacterized protein</fullName>
    </submittedName>
</protein>
<dbReference type="Proteomes" id="UP001160116">
    <property type="component" value="Unassembled WGS sequence"/>
</dbReference>
<keyword evidence="1" id="KW-0472">Membrane</keyword>
<accession>A0AA42MBU9</accession>
<reference evidence="2" key="1">
    <citation type="submission" date="2022-09" db="EMBL/GenBank/DDBJ databases">
        <title>Intensive care unit water sources are persistently colonized with multi-drug resistant bacteria and are the site of extensive horizontal gene transfer of antibiotic resistance genes.</title>
        <authorList>
            <person name="Diorio-Toth L."/>
        </authorList>
    </citation>
    <scope>NUCLEOTIDE SEQUENCE</scope>
    <source>
        <strain evidence="2">GD03885</strain>
    </source>
</reference>
<evidence type="ECO:0000313" key="3">
    <source>
        <dbReference type="Proteomes" id="UP001160116"/>
    </source>
</evidence>
<gene>
    <name evidence="2" type="ORF">N5C97_13725</name>
</gene>
<dbReference type="AlphaFoldDB" id="A0AA42MBU9"/>
<evidence type="ECO:0000256" key="1">
    <source>
        <dbReference type="SAM" id="Phobius"/>
    </source>
</evidence>
<comment type="caution">
    <text evidence="2">The sequence shown here is derived from an EMBL/GenBank/DDBJ whole genome shotgun (WGS) entry which is preliminary data.</text>
</comment>
<name>A0AA42MBU9_ACIJO</name>
<sequence length="105" mass="11392">MSLPCPYCQSRDTVLLESPQHLVSSSNLPSSQNNVMSPLALATLGISVSKSLNIPPIAGALVGVLLGGIWMLVTEDEVQSSSHPVYTRHYYCNDCDRDFSPSIRN</sequence>
<keyword evidence="1" id="KW-1133">Transmembrane helix</keyword>
<keyword evidence="1" id="KW-0812">Transmembrane</keyword>
<dbReference type="EMBL" id="JAOCCL010000043">
    <property type="protein sequence ID" value="MDH0827521.1"/>
    <property type="molecule type" value="Genomic_DNA"/>
</dbReference>
<organism evidence="2 3">
    <name type="scientific">Acinetobacter johnsonii</name>
    <dbReference type="NCBI Taxonomy" id="40214"/>
    <lineage>
        <taxon>Bacteria</taxon>
        <taxon>Pseudomonadati</taxon>
        <taxon>Pseudomonadota</taxon>
        <taxon>Gammaproteobacteria</taxon>
        <taxon>Moraxellales</taxon>
        <taxon>Moraxellaceae</taxon>
        <taxon>Acinetobacter</taxon>
    </lineage>
</organism>
<proteinExistence type="predicted"/>